<accession>A0A179DD60</accession>
<evidence type="ECO:0000256" key="3">
    <source>
        <dbReference type="ARBA" id="ARBA00022840"/>
    </source>
</evidence>
<sequence length="206" mass="23718">MKILLEQIGRRFNREWIFKHVDYTFESGKSYAILGINGSGKSTLLQVISGALTSSIGNITYLLENKQIDVEEVYKHFSLAAPYLDLIEEFTLLETLDFHFNFKKRINNLNNNELVDLLDMQKSKNKQLKYFSSGMKQRVKLLLAFCSDTPLLLLDEPTANLDEQGINWYLDLVKSFGGNNRLVIVCSNQAHEYSFCDEQILVADYK</sequence>
<dbReference type="AlphaFoldDB" id="A0A179DD60"/>
<evidence type="ECO:0000256" key="1">
    <source>
        <dbReference type="ARBA" id="ARBA00022448"/>
    </source>
</evidence>
<organism evidence="5 6">
    <name type="scientific">Pedobacter psychrophilus</name>
    <dbReference type="NCBI Taxonomy" id="1826909"/>
    <lineage>
        <taxon>Bacteria</taxon>
        <taxon>Pseudomonadati</taxon>
        <taxon>Bacteroidota</taxon>
        <taxon>Sphingobacteriia</taxon>
        <taxon>Sphingobacteriales</taxon>
        <taxon>Sphingobacteriaceae</taxon>
        <taxon>Pedobacter</taxon>
    </lineage>
</organism>
<dbReference type="SMART" id="SM00382">
    <property type="entry name" value="AAA"/>
    <property type="match status" value="1"/>
</dbReference>
<dbReference type="GO" id="GO:0005524">
    <property type="term" value="F:ATP binding"/>
    <property type="evidence" value="ECO:0007669"/>
    <property type="project" value="UniProtKB-KW"/>
</dbReference>
<dbReference type="InterPro" id="IPR051782">
    <property type="entry name" value="ABC_Transporter_VariousFunc"/>
</dbReference>
<evidence type="ECO:0000313" key="6">
    <source>
        <dbReference type="Proteomes" id="UP000078459"/>
    </source>
</evidence>
<keyword evidence="1" id="KW-0813">Transport</keyword>
<evidence type="ECO:0000313" key="5">
    <source>
        <dbReference type="EMBL" id="OAQ38908.1"/>
    </source>
</evidence>
<dbReference type="EMBL" id="LWHJ01000029">
    <property type="protein sequence ID" value="OAQ38908.1"/>
    <property type="molecule type" value="Genomic_DNA"/>
</dbReference>
<dbReference type="InterPro" id="IPR027417">
    <property type="entry name" value="P-loop_NTPase"/>
</dbReference>
<comment type="caution">
    <text evidence="5">The sequence shown here is derived from an EMBL/GenBank/DDBJ whole genome shotgun (WGS) entry which is preliminary data.</text>
</comment>
<gene>
    <name evidence="5" type="ORF">A5893_12775</name>
</gene>
<dbReference type="PANTHER" id="PTHR42939">
    <property type="entry name" value="ABC TRANSPORTER ATP-BINDING PROTEIN ALBC-RELATED"/>
    <property type="match status" value="1"/>
</dbReference>
<dbReference type="InterPro" id="IPR003593">
    <property type="entry name" value="AAA+_ATPase"/>
</dbReference>
<dbReference type="GO" id="GO:0016887">
    <property type="term" value="F:ATP hydrolysis activity"/>
    <property type="evidence" value="ECO:0007669"/>
    <property type="project" value="InterPro"/>
</dbReference>
<dbReference type="OrthoDB" id="9808363at2"/>
<protein>
    <submittedName>
        <fullName evidence="5">ABC transporter ATP-binding protein</fullName>
    </submittedName>
</protein>
<dbReference type="InterPro" id="IPR017871">
    <property type="entry name" value="ABC_transporter-like_CS"/>
</dbReference>
<dbReference type="RefSeq" id="WP_068823059.1">
    <property type="nucleotide sequence ID" value="NZ_LWHJ01000029.1"/>
</dbReference>
<feature type="domain" description="ABC transporter" evidence="4">
    <location>
        <begin position="3"/>
        <end position="203"/>
    </location>
</feature>
<keyword evidence="2" id="KW-0547">Nucleotide-binding</keyword>
<keyword evidence="3 5" id="KW-0067">ATP-binding</keyword>
<dbReference type="STRING" id="1826909.A5893_12775"/>
<proteinExistence type="predicted"/>
<dbReference type="Gene3D" id="3.40.50.300">
    <property type="entry name" value="P-loop containing nucleotide triphosphate hydrolases"/>
    <property type="match status" value="1"/>
</dbReference>
<dbReference type="InterPro" id="IPR003439">
    <property type="entry name" value="ABC_transporter-like_ATP-bd"/>
</dbReference>
<name>A0A179DD60_9SPHI</name>
<dbReference type="SUPFAM" id="SSF52540">
    <property type="entry name" value="P-loop containing nucleoside triphosphate hydrolases"/>
    <property type="match status" value="1"/>
</dbReference>
<dbReference type="Proteomes" id="UP000078459">
    <property type="component" value="Unassembled WGS sequence"/>
</dbReference>
<dbReference type="PROSITE" id="PS50893">
    <property type="entry name" value="ABC_TRANSPORTER_2"/>
    <property type="match status" value="1"/>
</dbReference>
<evidence type="ECO:0000259" key="4">
    <source>
        <dbReference type="PROSITE" id="PS50893"/>
    </source>
</evidence>
<dbReference type="Pfam" id="PF00005">
    <property type="entry name" value="ABC_tran"/>
    <property type="match status" value="1"/>
</dbReference>
<dbReference type="PANTHER" id="PTHR42939:SF1">
    <property type="entry name" value="ABC TRANSPORTER ATP-BINDING PROTEIN ALBC-RELATED"/>
    <property type="match status" value="1"/>
</dbReference>
<evidence type="ECO:0000256" key="2">
    <source>
        <dbReference type="ARBA" id="ARBA00022741"/>
    </source>
</evidence>
<dbReference type="PROSITE" id="PS00211">
    <property type="entry name" value="ABC_TRANSPORTER_1"/>
    <property type="match status" value="1"/>
</dbReference>
<reference evidence="5 6" key="2">
    <citation type="submission" date="2016-06" db="EMBL/GenBank/DDBJ databases">
        <title>Pedobacter psychrophilus sp. nov., isolated from Antarctic fragmentary rock.</title>
        <authorList>
            <person name="Svec P."/>
        </authorList>
    </citation>
    <scope>NUCLEOTIDE SEQUENCE [LARGE SCALE GENOMIC DNA]</scope>
    <source>
        <strain evidence="5 6">CCM 8644</strain>
    </source>
</reference>
<reference evidence="5 6" key="1">
    <citation type="submission" date="2016-04" db="EMBL/GenBank/DDBJ databases">
        <authorList>
            <person name="Evans L.H."/>
            <person name="Alamgir A."/>
            <person name="Owens N."/>
            <person name="Weber N.D."/>
            <person name="Virtaneva K."/>
            <person name="Barbian K."/>
            <person name="Babar A."/>
            <person name="Rosenke K."/>
        </authorList>
    </citation>
    <scope>NUCLEOTIDE SEQUENCE [LARGE SCALE GENOMIC DNA]</scope>
    <source>
        <strain evidence="5 6">CCM 8644</strain>
    </source>
</reference>
<keyword evidence="6" id="KW-1185">Reference proteome</keyword>